<keyword evidence="2" id="KW-0378">Hydrolase</keyword>
<evidence type="ECO:0000313" key="5">
    <source>
        <dbReference type="Proteomes" id="UP000245639"/>
    </source>
</evidence>
<gene>
    <name evidence="4" type="ORF">C8D89_12021</name>
</gene>
<dbReference type="PANTHER" id="PTHR31302:SF31">
    <property type="entry name" value="PHOSPHODIESTERASE YAEI"/>
    <property type="match status" value="1"/>
</dbReference>
<keyword evidence="5" id="KW-1185">Reference proteome</keyword>
<dbReference type="GO" id="GO:0008758">
    <property type="term" value="F:UDP-2,3-diacylglucosamine hydrolase activity"/>
    <property type="evidence" value="ECO:0007669"/>
    <property type="project" value="TreeGrafter"/>
</dbReference>
<dbReference type="GO" id="GO:0009245">
    <property type="term" value="P:lipid A biosynthetic process"/>
    <property type="evidence" value="ECO:0007669"/>
    <property type="project" value="TreeGrafter"/>
</dbReference>
<dbReference type="InterPro" id="IPR004843">
    <property type="entry name" value="Calcineurin-like_PHP"/>
</dbReference>
<evidence type="ECO:0000256" key="2">
    <source>
        <dbReference type="ARBA" id="ARBA00022801"/>
    </source>
</evidence>
<evidence type="ECO:0000256" key="1">
    <source>
        <dbReference type="ARBA" id="ARBA00022723"/>
    </source>
</evidence>
<dbReference type="InterPro" id="IPR029052">
    <property type="entry name" value="Metallo-depent_PP-like"/>
</dbReference>
<dbReference type="GO" id="GO:0016020">
    <property type="term" value="C:membrane"/>
    <property type="evidence" value="ECO:0007669"/>
    <property type="project" value="GOC"/>
</dbReference>
<dbReference type="InterPro" id="IPR051158">
    <property type="entry name" value="Metallophosphoesterase_sf"/>
</dbReference>
<dbReference type="SUPFAM" id="SSF56300">
    <property type="entry name" value="Metallo-dependent phosphatases"/>
    <property type="match status" value="1"/>
</dbReference>
<dbReference type="Proteomes" id="UP000245639">
    <property type="component" value="Unassembled WGS sequence"/>
</dbReference>
<dbReference type="GO" id="GO:0046872">
    <property type="term" value="F:metal ion binding"/>
    <property type="evidence" value="ECO:0007669"/>
    <property type="project" value="UniProtKB-KW"/>
</dbReference>
<feature type="domain" description="Calcineurin-like phosphoesterase" evidence="3">
    <location>
        <begin position="52"/>
        <end position="223"/>
    </location>
</feature>
<proteinExistence type="predicted"/>
<sequence length="296" mass="31083">MRRALVRLGVALLTALVLLVAYGLLVEPRLVRDEERFPVDLPRLPADAPSRTVAVFSDLQVGMWFANTGMVEDIVERVVEERPSAALIGGDFVYSHDPVPAEQVDRAVDLVAPLTAAGIPTFAVLGNHDYAVGAVDELVVGLESIGVRVLRNEAAPVPGTGAGAAALHVVGLGPARPDRTDVAAALAQLPNGAPRVVLAHNPTSFPQLPADSAPLAVAGHTHCGQVAVPFTPEWSFLELTAEERYVVDGWAPPGYGAVGNRLHVNCGIGFSVAPIRIAAPPQLVLFDLQPTTRGSP</sequence>
<dbReference type="EMBL" id="QEKW01000020">
    <property type="protein sequence ID" value="PVZ03665.1"/>
    <property type="molecule type" value="Genomic_DNA"/>
</dbReference>
<name>A0A2U1EUR0_9PSEU</name>
<reference evidence="4 5" key="1">
    <citation type="submission" date="2018-04" db="EMBL/GenBank/DDBJ databases">
        <title>Genomic Encyclopedia of Type Strains, Phase IV (KMG-IV): sequencing the most valuable type-strain genomes for metagenomic binning, comparative biology and taxonomic classification.</title>
        <authorList>
            <person name="Goeker M."/>
        </authorList>
    </citation>
    <scope>NUCLEOTIDE SEQUENCE [LARGE SCALE GENOMIC DNA]</scope>
    <source>
        <strain evidence="4 5">DSM 45771</strain>
    </source>
</reference>
<comment type="caution">
    <text evidence="4">The sequence shown here is derived from an EMBL/GenBank/DDBJ whole genome shotgun (WGS) entry which is preliminary data.</text>
</comment>
<dbReference type="PANTHER" id="PTHR31302">
    <property type="entry name" value="TRANSMEMBRANE PROTEIN WITH METALLOPHOSPHOESTERASE DOMAIN-RELATED"/>
    <property type="match status" value="1"/>
</dbReference>
<keyword evidence="1" id="KW-0479">Metal-binding</keyword>
<dbReference type="Gene3D" id="3.60.21.10">
    <property type="match status" value="1"/>
</dbReference>
<organism evidence="4 5">
    <name type="scientific">Actinomycetospora cinnamomea</name>
    <dbReference type="NCBI Taxonomy" id="663609"/>
    <lineage>
        <taxon>Bacteria</taxon>
        <taxon>Bacillati</taxon>
        <taxon>Actinomycetota</taxon>
        <taxon>Actinomycetes</taxon>
        <taxon>Pseudonocardiales</taxon>
        <taxon>Pseudonocardiaceae</taxon>
        <taxon>Actinomycetospora</taxon>
    </lineage>
</organism>
<dbReference type="RefSeq" id="WP_207787404.1">
    <property type="nucleotide sequence ID" value="NZ_QEKW01000020.1"/>
</dbReference>
<accession>A0A2U1EUR0</accession>
<evidence type="ECO:0000313" key="4">
    <source>
        <dbReference type="EMBL" id="PVZ03665.1"/>
    </source>
</evidence>
<dbReference type="AlphaFoldDB" id="A0A2U1EUR0"/>
<evidence type="ECO:0000259" key="3">
    <source>
        <dbReference type="Pfam" id="PF00149"/>
    </source>
</evidence>
<dbReference type="Pfam" id="PF00149">
    <property type="entry name" value="Metallophos"/>
    <property type="match status" value="1"/>
</dbReference>
<protein>
    <recommendedName>
        <fullName evidence="3">Calcineurin-like phosphoesterase domain-containing protein</fullName>
    </recommendedName>
</protein>